<dbReference type="Proteomes" id="UP000789702">
    <property type="component" value="Unassembled WGS sequence"/>
</dbReference>
<sequence length="210" mass="23665">PGECISAKRHLRRSLGFAGHESAPGEHINAEVACSKVSLDVNQYREKSLGFVGRESTPDKHISAKWHLRSFQASFDLNQHWEKWHLREASLDANQHQANALLSFSGFARRESAPGAKWHLRRYFCFFFSSFVERESAPGKVAPSGSFTRHESASGERISVKFSGFVGHESAPGKTSPDVNQHGQTYKCRSFIGHESTLVETYKYRSRPLK</sequence>
<accession>A0ACA9N9X1</accession>
<feature type="non-terminal residue" evidence="1">
    <location>
        <position position="210"/>
    </location>
</feature>
<evidence type="ECO:0000313" key="2">
    <source>
        <dbReference type="Proteomes" id="UP000789702"/>
    </source>
</evidence>
<reference evidence="1" key="1">
    <citation type="submission" date="2021-06" db="EMBL/GenBank/DDBJ databases">
        <authorList>
            <person name="Kallberg Y."/>
            <person name="Tangrot J."/>
            <person name="Rosling A."/>
        </authorList>
    </citation>
    <scope>NUCLEOTIDE SEQUENCE</scope>
    <source>
        <strain evidence="1">IL203A</strain>
    </source>
</reference>
<proteinExistence type="predicted"/>
<protein>
    <submittedName>
        <fullName evidence="1">4338_t:CDS:1</fullName>
    </submittedName>
</protein>
<organism evidence="1 2">
    <name type="scientific">Dentiscutata heterogama</name>
    <dbReference type="NCBI Taxonomy" id="1316150"/>
    <lineage>
        <taxon>Eukaryota</taxon>
        <taxon>Fungi</taxon>
        <taxon>Fungi incertae sedis</taxon>
        <taxon>Mucoromycota</taxon>
        <taxon>Glomeromycotina</taxon>
        <taxon>Glomeromycetes</taxon>
        <taxon>Diversisporales</taxon>
        <taxon>Gigasporaceae</taxon>
        <taxon>Dentiscutata</taxon>
    </lineage>
</organism>
<keyword evidence="2" id="KW-1185">Reference proteome</keyword>
<feature type="non-terminal residue" evidence="1">
    <location>
        <position position="1"/>
    </location>
</feature>
<evidence type="ECO:0000313" key="1">
    <source>
        <dbReference type="EMBL" id="CAG8641329.1"/>
    </source>
</evidence>
<name>A0ACA9N9X1_9GLOM</name>
<dbReference type="EMBL" id="CAJVPU010014613">
    <property type="protein sequence ID" value="CAG8641329.1"/>
    <property type="molecule type" value="Genomic_DNA"/>
</dbReference>
<comment type="caution">
    <text evidence="1">The sequence shown here is derived from an EMBL/GenBank/DDBJ whole genome shotgun (WGS) entry which is preliminary data.</text>
</comment>
<gene>
    <name evidence="1" type="ORF">DHETER_LOCUS8858</name>
</gene>